<sequence length="273" mass="27787">MADTRIAVLVSVERHPVSGQWRRNRNDAAALALALRLAADGGVSVEVIHAGDAANPALRDYLALGAGRVEVLPLPAGADALPALAMRLRGADLVLCGSAADNGLGSGMLPYLLGEALGRAVLPQALDVTLKAGGIESLQFLPKGRRRRVEATGASIVCVHPLAGGEQRWSHAKAVGGSVVTAGTGAAGAVASGQAGVQTGAQAAAWQPPVVEPATRKPRRLKPVDRRSGHARMSAAVDTGGAGGQVVSDGGSVEKAQVLLRYLGEHGLRSTRT</sequence>
<evidence type="ECO:0000256" key="2">
    <source>
        <dbReference type="SAM" id="MobiDB-lite"/>
    </source>
</evidence>
<keyword evidence="1" id="KW-0813">Transport</keyword>
<protein>
    <recommendedName>
        <fullName evidence="3">Electron transfer flavoprotein alpha/beta-subunit N-terminal domain-containing protein</fullName>
    </recommendedName>
</protein>
<dbReference type="AlphaFoldDB" id="A0A8B6X737"/>
<dbReference type="Pfam" id="PF01012">
    <property type="entry name" value="ETF"/>
    <property type="match status" value="1"/>
</dbReference>
<dbReference type="RefSeq" id="WP_034410489.1">
    <property type="nucleotide sequence ID" value="NZ_AXWS01000007.1"/>
</dbReference>
<evidence type="ECO:0000256" key="1">
    <source>
        <dbReference type="ARBA" id="ARBA00022982"/>
    </source>
</evidence>
<name>A0A8B6X737_9BURK</name>
<accession>A0A8B6X737</accession>
<proteinExistence type="predicted"/>
<dbReference type="OrthoDB" id="5598152at2"/>
<keyword evidence="1" id="KW-0249">Electron transport</keyword>
<dbReference type="Gene3D" id="3.40.50.620">
    <property type="entry name" value="HUPs"/>
    <property type="match status" value="1"/>
</dbReference>
<evidence type="ECO:0000313" key="4">
    <source>
        <dbReference type="Proteomes" id="UP000675920"/>
    </source>
</evidence>
<dbReference type="SUPFAM" id="SSF52402">
    <property type="entry name" value="Adenine nucleotide alpha hydrolases-like"/>
    <property type="match status" value="1"/>
</dbReference>
<evidence type="ECO:0000313" key="5">
    <source>
        <dbReference type="RefSeq" id="WP_034410489.1"/>
    </source>
</evidence>
<feature type="domain" description="Electron transfer flavoprotein alpha/beta-subunit N-terminal" evidence="3">
    <location>
        <begin position="23"/>
        <end position="136"/>
    </location>
</feature>
<dbReference type="InterPro" id="IPR014729">
    <property type="entry name" value="Rossmann-like_a/b/a_fold"/>
</dbReference>
<dbReference type="Proteomes" id="UP000675920">
    <property type="component" value="Unplaced"/>
</dbReference>
<dbReference type="InterPro" id="IPR014730">
    <property type="entry name" value="ETF_a/b_N"/>
</dbReference>
<feature type="region of interest" description="Disordered" evidence="2">
    <location>
        <begin position="216"/>
        <end position="249"/>
    </location>
</feature>
<organism evidence="4 5">
    <name type="scientific">Derxia gummosa DSM 723</name>
    <dbReference type="NCBI Taxonomy" id="1121388"/>
    <lineage>
        <taxon>Bacteria</taxon>
        <taxon>Pseudomonadati</taxon>
        <taxon>Pseudomonadota</taxon>
        <taxon>Betaproteobacteria</taxon>
        <taxon>Burkholderiales</taxon>
        <taxon>Alcaligenaceae</taxon>
        <taxon>Derxia</taxon>
    </lineage>
</organism>
<reference evidence="5" key="1">
    <citation type="submission" date="2025-08" db="UniProtKB">
        <authorList>
            <consortium name="RefSeq"/>
        </authorList>
    </citation>
    <scope>IDENTIFICATION</scope>
</reference>
<evidence type="ECO:0000259" key="3">
    <source>
        <dbReference type="Pfam" id="PF01012"/>
    </source>
</evidence>
<keyword evidence="4" id="KW-1185">Reference proteome</keyword>